<name>A0AAV7QN69_PLEWA</name>
<sequence length="221" mass="25526">MEYVVPKCAYYFMSWRSTDAHETKALCNPLAQYGNQFSVENSLFEPLHLHSRDYYYLAVLVKAYTTTPRSVTRSYNIHSKEQYAPLLEFSEEIHTIPMPYRDRQQARLRMHRFSFKKKAMTSPDYNSQQAMRSLRHQAQQRLTSVQSAAFDRRKVWRCCSLQGQWDERGLSPCGSHVFPQQADEAEAKMGAGLQQLAGREERSAHLSSCWYPGPQGLTAAS</sequence>
<protein>
    <submittedName>
        <fullName evidence="1">Uncharacterized protein</fullName>
    </submittedName>
</protein>
<evidence type="ECO:0000313" key="2">
    <source>
        <dbReference type="Proteomes" id="UP001066276"/>
    </source>
</evidence>
<dbReference type="EMBL" id="JANPWB010000010">
    <property type="protein sequence ID" value="KAJ1140524.1"/>
    <property type="molecule type" value="Genomic_DNA"/>
</dbReference>
<accession>A0AAV7QN69</accession>
<organism evidence="1 2">
    <name type="scientific">Pleurodeles waltl</name>
    <name type="common">Iberian ribbed newt</name>
    <dbReference type="NCBI Taxonomy" id="8319"/>
    <lineage>
        <taxon>Eukaryota</taxon>
        <taxon>Metazoa</taxon>
        <taxon>Chordata</taxon>
        <taxon>Craniata</taxon>
        <taxon>Vertebrata</taxon>
        <taxon>Euteleostomi</taxon>
        <taxon>Amphibia</taxon>
        <taxon>Batrachia</taxon>
        <taxon>Caudata</taxon>
        <taxon>Salamandroidea</taxon>
        <taxon>Salamandridae</taxon>
        <taxon>Pleurodelinae</taxon>
        <taxon>Pleurodeles</taxon>
    </lineage>
</organism>
<comment type="caution">
    <text evidence="1">The sequence shown here is derived from an EMBL/GenBank/DDBJ whole genome shotgun (WGS) entry which is preliminary data.</text>
</comment>
<proteinExistence type="predicted"/>
<dbReference type="Proteomes" id="UP001066276">
    <property type="component" value="Chromosome 6"/>
</dbReference>
<evidence type="ECO:0000313" key="1">
    <source>
        <dbReference type="EMBL" id="KAJ1140524.1"/>
    </source>
</evidence>
<reference evidence="1" key="1">
    <citation type="journal article" date="2022" name="bioRxiv">
        <title>Sequencing and chromosome-scale assembly of the giantPleurodeles waltlgenome.</title>
        <authorList>
            <person name="Brown T."/>
            <person name="Elewa A."/>
            <person name="Iarovenko S."/>
            <person name="Subramanian E."/>
            <person name="Araus A.J."/>
            <person name="Petzold A."/>
            <person name="Susuki M."/>
            <person name="Suzuki K.-i.T."/>
            <person name="Hayashi T."/>
            <person name="Toyoda A."/>
            <person name="Oliveira C."/>
            <person name="Osipova E."/>
            <person name="Leigh N.D."/>
            <person name="Simon A."/>
            <person name="Yun M.H."/>
        </authorList>
    </citation>
    <scope>NUCLEOTIDE SEQUENCE</scope>
    <source>
        <strain evidence="1">20211129_DDA</strain>
        <tissue evidence="1">Liver</tissue>
    </source>
</reference>
<keyword evidence="2" id="KW-1185">Reference proteome</keyword>
<gene>
    <name evidence="1" type="ORF">NDU88_006875</name>
</gene>
<dbReference type="AlphaFoldDB" id="A0AAV7QN69"/>